<keyword evidence="1" id="KW-0472">Membrane</keyword>
<evidence type="ECO:0000313" key="2">
    <source>
        <dbReference type="EMBL" id="GAH70758.1"/>
    </source>
</evidence>
<protein>
    <recommendedName>
        <fullName evidence="3">HIG1 domain-containing protein</fullName>
    </recommendedName>
</protein>
<keyword evidence="1" id="KW-0812">Transmembrane</keyword>
<reference evidence="2" key="1">
    <citation type="journal article" date="2014" name="Front. Microbiol.">
        <title>High frequency of phylogenetically diverse reductive dehalogenase-homologous genes in deep subseafloor sedimentary metagenomes.</title>
        <authorList>
            <person name="Kawai M."/>
            <person name="Futagami T."/>
            <person name="Toyoda A."/>
            <person name="Takaki Y."/>
            <person name="Nishi S."/>
            <person name="Hori S."/>
            <person name="Arai W."/>
            <person name="Tsubouchi T."/>
            <person name="Morono Y."/>
            <person name="Uchiyama I."/>
            <person name="Ito T."/>
            <person name="Fujiyama A."/>
            <person name="Inagaki F."/>
            <person name="Takami H."/>
        </authorList>
    </citation>
    <scope>NUCLEOTIDE SEQUENCE</scope>
    <source>
        <strain evidence="2">Expedition CK06-06</strain>
    </source>
</reference>
<sequence>MKELIIGIVFIGLGLLFFFNNKNIGEGMAKFYRKLYTERNLKVMFRACGVILVLGGLILIFLK</sequence>
<gene>
    <name evidence="2" type="ORF">S03H2_41534</name>
</gene>
<dbReference type="AlphaFoldDB" id="X1JLV3"/>
<evidence type="ECO:0000256" key="1">
    <source>
        <dbReference type="SAM" id="Phobius"/>
    </source>
</evidence>
<dbReference type="EMBL" id="BARU01025806">
    <property type="protein sequence ID" value="GAH70758.1"/>
    <property type="molecule type" value="Genomic_DNA"/>
</dbReference>
<accession>X1JLV3</accession>
<proteinExistence type="predicted"/>
<feature type="transmembrane region" description="Helical" evidence="1">
    <location>
        <begin position="6"/>
        <end position="22"/>
    </location>
</feature>
<name>X1JLV3_9ZZZZ</name>
<feature type="transmembrane region" description="Helical" evidence="1">
    <location>
        <begin position="43"/>
        <end position="62"/>
    </location>
</feature>
<comment type="caution">
    <text evidence="2">The sequence shown here is derived from an EMBL/GenBank/DDBJ whole genome shotgun (WGS) entry which is preliminary data.</text>
</comment>
<evidence type="ECO:0008006" key="3">
    <source>
        <dbReference type="Google" id="ProtNLM"/>
    </source>
</evidence>
<keyword evidence="1" id="KW-1133">Transmembrane helix</keyword>
<organism evidence="2">
    <name type="scientific">marine sediment metagenome</name>
    <dbReference type="NCBI Taxonomy" id="412755"/>
    <lineage>
        <taxon>unclassified sequences</taxon>
        <taxon>metagenomes</taxon>
        <taxon>ecological metagenomes</taxon>
    </lineage>
</organism>